<keyword evidence="1" id="KW-0472">Membrane</keyword>
<dbReference type="GO" id="GO:0016746">
    <property type="term" value="F:acyltransferase activity"/>
    <property type="evidence" value="ECO:0007669"/>
    <property type="project" value="UniProtKB-KW"/>
</dbReference>
<protein>
    <submittedName>
        <fullName evidence="3">Acyltransferase family protein</fullName>
        <ecNumber evidence="3">2.3.-.-</ecNumber>
    </submittedName>
</protein>
<feature type="transmembrane region" description="Helical" evidence="1">
    <location>
        <begin position="46"/>
        <end position="70"/>
    </location>
</feature>
<keyword evidence="3" id="KW-0808">Transferase</keyword>
<feature type="transmembrane region" description="Helical" evidence="1">
    <location>
        <begin position="246"/>
        <end position="262"/>
    </location>
</feature>
<evidence type="ECO:0000259" key="2">
    <source>
        <dbReference type="Pfam" id="PF01757"/>
    </source>
</evidence>
<keyword evidence="3" id="KW-0012">Acyltransferase</keyword>
<dbReference type="Proteomes" id="UP001596045">
    <property type="component" value="Unassembled WGS sequence"/>
</dbReference>
<feature type="domain" description="Acyltransferase 3" evidence="2">
    <location>
        <begin position="10"/>
        <end position="353"/>
    </location>
</feature>
<keyword evidence="4" id="KW-1185">Reference proteome</keyword>
<feature type="transmembrane region" description="Helical" evidence="1">
    <location>
        <begin position="186"/>
        <end position="202"/>
    </location>
</feature>
<dbReference type="PANTHER" id="PTHR23028">
    <property type="entry name" value="ACETYLTRANSFERASE"/>
    <property type="match status" value="1"/>
</dbReference>
<feature type="transmembrane region" description="Helical" evidence="1">
    <location>
        <begin position="268"/>
        <end position="287"/>
    </location>
</feature>
<dbReference type="EC" id="2.3.-.-" evidence="3"/>
<evidence type="ECO:0000313" key="4">
    <source>
        <dbReference type="Proteomes" id="UP001596045"/>
    </source>
</evidence>
<feature type="transmembrane region" description="Helical" evidence="1">
    <location>
        <begin position="214"/>
        <end position="234"/>
    </location>
</feature>
<comment type="caution">
    <text evidence="3">The sequence shown here is derived from an EMBL/GenBank/DDBJ whole genome shotgun (WGS) entry which is preliminary data.</text>
</comment>
<keyword evidence="1" id="KW-1133">Transmembrane helix</keyword>
<dbReference type="EMBL" id="JBHSMT010000021">
    <property type="protein sequence ID" value="MFC5474674.1"/>
    <property type="molecule type" value="Genomic_DNA"/>
</dbReference>
<feature type="transmembrane region" description="Helical" evidence="1">
    <location>
        <begin position="14"/>
        <end position="34"/>
    </location>
</feature>
<feature type="transmembrane region" description="Helical" evidence="1">
    <location>
        <begin position="339"/>
        <end position="360"/>
    </location>
</feature>
<accession>A0ABW0M8Y9</accession>
<evidence type="ECO:0000313" key="3">
    <source>
        <dbReference type="EMBL" id="MFC5474674.1"/>
    </source>
</evidence>
<feature type="transmembrane region" description="Helical" evidence="1">
    <location>
        <begin position="90"/>
        <end position="118"/>
    </location>
</feature>
<dbReference type="Pfam" id="PF01757">
    <property type="entry name" value="Acyl_transf_3"/>
    <property type="match status" value="1"/>
</dbReference>
<organism evidence="3 4">
    <name type="scientific">Paraherbaspirillum soli</name>
    <dbReference type="NCBI Taxonomy" id="631222"/>
    <lineage>
        <taxon>Bacteria</taxon>
        <taxon>Pseudomonadati</taxon>
        <taxon>Pseudomonadota</taxon>
        <taxon>Betaproteobacteria</taxon>
        <taxon>Burkholderiales</taxon>
        <taxon>Oxalobacteraceae</taxon>
        <taxon>Paraherbaspirillum</taxon>
    </lineage>
</organism>
<dbReference type="PANTHER" id="PTHR23028:SF53">
    <property type="entry name" value="ACYL_TRANSF_3 DOMAIN-CONTAINING PROTEIN"/>
    <property type="match status" value="1"/>
</dbReference>
<proteinExistence type="predicted"/>
<dbReference type="InterPro" id="IPR002656">
    <property type="entry name" value="Acyl_transf_3_dom"/>
</dbReference>
<dbReference type="InterPro" id="IPR050879">
    <property type="entry name" value="Acyltransferase_3"/>
</dbReference>
<feature type="transmembrane region" description="Helical" evidence="1">
    <location>
        <begin position="308"/>
        <end position="327"/>
    </location>
</feature>
<evidence type="ECO:0000256" key="1">
    <source>
        <dbReference type="SAM" id="Phobius"/>
    </source>
</evidence>
<keyword evidence="1" id="KW-0812">Transmembrane</keyword>
<feature type="transmembrane region" description="Helical" evidence="1">
    <location>
        <begin position="130"/>
        <end position="148"/>
    </location>
</feature>
<dbReference type="RefSeq" id="WP_378997782.1">
    <property type="nucleotide sequence ID" value="NZ_JBHSMT010000021.1"/>
</dbReference>
<sequence>MASADYTRNARVDFLRGVAISCVLILHFALAYGLKDSPLGTLLPLALLKAIAYNGNFGVTMFFVISGFLITSNSLARWGDLKDIDARTFYLFRFARIMPSLLLALAVIVTLGCLDLPFFDNSDGDLQRPASYFLIAAGSVLTFWHNVLMQSTGYFNYCLNIYWSLSVEEVFYLALPLACMLLRRTWLIVAACVAAIVIGPIYRNHHTDNEIFFMYGYLACFDAIAFGCLTALLARRVKLAANYGRALRLIAGIALAAVYLRGISGHEIFGFSLIAVSSAAFLLGAANDRTTGWSTGRVSSTVRWLGRHSYEIYLFHIIVLGLLRNVLSKEQLGYGARLPWLLLFLGLSALAAALVSRYVSEPANAVIRRRYLARRRAHEAFNTPLASSVPDVK</sequence>
<name>A0ABW0M8Y9_9BURK</name>
<reference evidence="4" key="1">
    <citation type="journal article" date="2019" name="Int. J. Syst. Evol. Microbiol.">
        <title>The Global Catalogue of Microorganisms (GCM) 10K type strain sequencing project: providing services to taxonomists for standard genome sequencing and annotation.</title>
        <authorList>
            <consortium name="The Broad Institute Genomics Platform"/>
            <consortium name="The Broad Institute Genome Sequencing Center for Infectious Disease"/>
            <person name="Wu L."/>
            <person name="Ma J."/>
        </authorList>
    </citation>
    <scope>NUCLEOTIDE SEQUENCE [LARGE SCALE GENOMIC DNA]</scope>
    <source>
        <strain evidence="4">JCM 17066</strain>
    </source>
</reference>
<gene>
    <name evidence="3" type="ORF">ACFPM8_11990</name>
</gene>